<evidence type="ECO:0000313" key="5">
    <source>
        <dbReference type="EMBL" id="KUI69812.1"/>
    </source>
</evidence>
<gene>
    <name evidence="5" type="ORF">VM1G_04988</name>
</gene>
<dbReference type="GO" id="GO:0005634">
    <property type="term" value="C:nucleus"/>
    <property type="evidence" value="ECO:0007669"/>
    <property type="project" value="TreeGrafter"/>
</dbReference>
<dbReference type="Pfam" id="PF00076">
    <property type="entry name" value="RRM_1"/>
    <property type="match status" value="2"/>
</dbReference>
<dbReference type="CDD" id="cd12339">
    <property type="entry name" value="RRM2_SRSF1_4_like"/>
    <property type="match status" value="1"/>
</dbReference>
<dbReference type="AlphaFoldDB" id="A0A194W0L4"/>
<feature type="compositionally biased region" description="Basic and acidic residues" evidence="3">
    <location>
        <begin position="82"/>
        <end position="95"/>
    </location>
</feature>
<feature type="domain" description="RRM" evidence="4">
    <location>
        <begin position="103"/>
        <end position="175"/>
    </location>
</feature>
<dbReference type="InterPro" id="IPR050374">
    <property type="entry name" value="RRT5_SRSF_SR"/>
</dbReference>
<evidence type="ECO:0000313" key="6">
    <source>
        <dbReference type="Proteomes" id="UP000078559"/>
    </source>
</evidence>
<evidence type="ECO:0000256" key="1">
    <source>
        <dbReference type="ARBA" id="ARBA00022884"/>
    </source>
</evidence>
<dbReference type="SMR" id="A0A194W0L4"/>
<keyword evidence="6" id="KW-1185">Reference proteome</keyword>
<dbReference type="EMBL" id="CM003102">
    <property type="protein sequence ID" value="KUI69812.1"/>
    <property type="molecule type" value="Genomic_DNA"/>
</dbReference>
<evidence type="ECO:0000259" key="4">
    <source>
        <dbReference type="PROSITE" id="PS50102"/>
    </source>
</evidence>
<feature type="region of interest" description="Disordered" evidence="3">
    <location>
        <begin position="79"/>
        <end position="104"/>
    </location>
</feature>
<dbReference type="Proteomes" id="UP000078559">
    <property type="component" value="Chromosome 5"/>
</dbReference>
<dbReference type="PROSITE" id="PS50102">
    <property type="entry name" value="RRM"/>
    <property type="match status" value="2"/>
</dbReference>
<dbReference type="GO" id="GO:0003729">
    <property type="term" value="F:mRNA binding"/>
    <property type="evidence" value="ECO:0007669"/>
    <property type="project" value="TreeGrafter"/>
</dbReference>
<dbReference type="PANTHER" id="PTHR23003:SF51">
    <property type="entry name" value="SERINE-ARGININE PROTEIN 55"/>
    <property type="match status" value="1"/>
</dbReference>
<dbReference type="InterPro" id="IPR035979">
    <property type="entry name" value="RBD_domain_sf"/>
</dbReference>
<name>A0A194W0L4_CYTMA</name>
<dbReference type="InterPro" id="IPR012677">
    <property type="entry name" value="Nucleotide-bd_a/b_plait_sf"/>
</dbReference>
<dbReference type="PANTHER" id="PTHR23003">
    <property type="entry name" value="RNA RECOGNITION MOTIF RRM DOMAIN CONTAINING PROTEIN"/>
    <property type="match status" value="1"/>
</dbReference>
<protein>
    <submittedName>
        <fullName evidence="5">Pre-mRNA-splicing factor srp2</fullName>
    </submittedName>
</protein>
<dbReference type="Gene3D" id="3.30.70.330">
    <property type="match status" value="2"/>
</dbReference>
<feature type="domain" description="RRM" evidence="4">
    <location>
        <begin position="7"/>
        <end position="79"/>
    </location>
</feature>
<evidence type="ECO:0000256" key="3">
    <source>
        <dbReference type="SAM" id="MobiDB-lite"/>
    </source>
</evidence>
<organism evidence="5 6">
    <name type="scientific">Cytospora mali</name>
    <name type="common">Apple Valsa canker fungus</name>
    <name type="synonym">Valsa mali</name>
    <dbReference type="NCBI Taxonomy" id="578113"/>
    <lineage>
        <taxon>Eukaryota</taxon>
        <taxon>Fungi</taxon>
        <taxon>Dikarya</taxon>
        <taxon>Ascomycota</taxon>
        <taxon>Pezizomycotina</taxon>
        <taxon>Sordariomycetes</taxon>
        <taxon>Sordariomycetidae</taxon>
        <taxon>Diaporthales</taxon>
        <taxon>Cytosporaceae</taxon>
        <taxon>Cytospora</taxon>
    </lineage>
</organism>
<evidence type="ECO:0000256" key="2">
    <source>
        <dbReference type="PROSITE-ProRule" id="PRU00176"/>
    </source>
</evidence>
<reference evidence="5" key="1">
    <citation type="submission" date="2014-12" db="EMBL/GenBank/DDBJ databases">
        <title>Genome Sequence of Valsa Canker Pathogens Uncovers a Specific Adaption of Colonization on Woody Bark.</title>
        <authorList>
            <person name="Yin Z."/>
            <person name="Liu H."/>
            <person name="Gao X."/>
            <person name="Li Z."/>
            <person name="Song N."/>
            <person name="Ke X."/>
            <person name="Dai Q."/>
            <person name="Wu Y."/>
            <person name="Sun Y."/>
            <person name="Xu J.-R."/>
            <person name="Kang Z.K."/>
            <person name="Wang L."/>
            <person name="Huang L."/>
        </authorList>
    </citation>
    <scope>NUCLEOTIDE SEQUENCE [LARGE SCALE GENOMIC DNA]</scope>
    <source>
        <strain evidence="5">03-8</strain>
    </source>
</reference>
<dbReference type="OrthoDB" id="1099063at2759"/>
<accession>A0A194W0L4</accession>
<dbReference type="InterPro" id="IPR000504">
    <property type="entry name" value="RRM_dom"/>
</dbReference>
<proteinExistence type="predicted"/>
<dbReference type="SMART" id="SM00360">
    <property type="entry name" value="RRM"/>
    <property type="match status" value="2"/>
</dbReference>
<dbReference type="SUPFAM" id="SSF54928">
    <property type="entry name" value="RNA-binding domain, RBD"/>
    <property type="match status" value="1"/>
</dbReference>
<sequence>MTEVSSTRLYLGNLPRNATKADVEAHFASHGTGEITEIKLMNGFGFIEYKDAMDARDVVPAFHGSTFMGERLTVQFARGSRHRENGGFPTHERSAPRPRRTPHRMQISGLPTDTSWQDLKDFARQSGCDVVYSETGRNANGEGFVEFETAADLKKAVEALDGREFKDLRVTPNPTYHQETAVGDLAPQALGVLTLRAMTGTDVVHHPLAGVHAETDTVMATVTGARVATTTRIVQGTDRLLAAVPWTTIRHLGVATMILTDVTIHLPTRT</sequence>
<dbReference type="GO" id="GO:0005737">
    <property type="term" value="C:cytoplasm"/>
    <property type="evidence" value="ECO:0007669"/>
    <property type="project" value="TreeGrafter"/>
</dbReference>
<keyword evidence="1 2" id="KW-0694">RNA-binding</keyword>